<dbReference type="GO" id="GO:0005634">
    <property type="term" value="C:nucleus"/>
    <property type="evidence" value="ECO:0007669"/>
    <property type="project" value="TreeGrafter"/>
</dbReference>
<dbReference type="AlphaFoldDB" id="A0A5N6IQD6"/>
<reference evidence="4 5" key="1">
    <citation type="submission" date="2019-04" db="EMBL/GenBank/DDBJ databases">
        <title>Fungal friends and foes A comparative genomics study of 23 Aspergillus species from section Flavi.</title>
        <authorList>
            <consortium name="DOE Joint Genome Institute"/>
            <person name="Kjaerbolling I."/>
            <person name="Vesth T.C."/>
            <person name="Frisvad J.C."/>
            <person name="Nybo J.L."/>
            <person name="Theobald S."/>
            <person name="Kildgaard S."/>
            <person name="Petersen T.I."/>
            <person name="Kuo A."/>
            <person name="Sato A."/>
            <person name="Lyhne E.K."/>
            <person name="Kogle M.E."/>
            <person name="Wiebenga A."/>
            <person name="Kun R.S."/>
            <person name="Lubbers R.J."/>
            <person name="Makela M.R."/>
            <person name="Barry K."/>
            <person name="Chovatia M."/>
            <person name="Clum A."/>
            <person name="Daum C."/>
            <person name="Haridas S."/>
            <person name="He G."/>
            <person name="LaButti K."/>
            <person name="Lipzen A."/>
            <person name="Mondo S."/>
            <person name="Pangilinan J."/>
            <person name="Riley R."/>
            <person name="Salamov A."/>
            <person name="Simmons B.A."/>
            <person name="Magnuson J.K."/>
            <person name="Henrissat B."/>
            <person name="Mortensen U.H."/>
            <person name="Larsen T.O."/>
            <person name="De vries R.P."/>
            <person name="Grigoriev I.V."/>
            <person name="Machida M."/>
            <person name="Baker S.E."/>
            <person name="Andersen M.R."/>
        </authorList>
    </citation>
    <scope>NUCLEOTIDE SEQUENCE [LARGE SCALE GENOMIC DNA]</scope>
    <source>
        <strain evidence="4 5">CBS 117635</strain>
    </source>
</reference>
<dbReference type="EMBL" id="ML732858">
    <property type="protein sequence ID" value="KAB8268881.1"/>
    <property type="molecule type" value="Genomic_DNA"/>
</dbReference>
<evidence type="ECO:0000256" key="2">
    <source>
        <dbReference type="ARBA" id="ARBA00022857"/>
    </source>
</evidence>
<dbReference type="InterPro" id="IPR051164">
    <property type="entry name" value="NmrA-like_oxidored"/>
</dbReference>
<dbReference type="Proteomes" id="UP000326289">
    <property type="component" value="Unassembled WGS sequence"/>
</dbReference>
<dbReference type="InterPro" id="IPR008030">
    <property type="entry name" value="NmrA-like"/>
</dbReference>
<protein>
    <recommendedName>
        <fullName evidence="3">NmrA-like domain-containing protein</fullName>
    </recommendedName>
</protein>
<dbReference type="CDD" id="cd05251">
    <property type="entry name" value="NmrA_like_SDR_a"/>
    <property type="match status" value="1"/>
</dbReference>
<dbReference type="Gene3D" id="3.90.25.10">
    <property type="entry name" value="UDP-galactose 4-epimerase, domain 1"/>
    <property type="match status" value="1"/>
</dbReference>
<keyword evidence="5" id="KW-1185">Reference proteome</keyword>
<evidence type="ECO:0000256" key="1">
    <source>
        <dbReference type="ARBA" id="ARBA00006328"/>
    </source>
</evidence>
<dbReference type="PANTHER" id="PTHR42748">
    <property type="entry name" value="NITROGEN METABOLITE REPRESSION PROTEIN NMRA FAMILY MEMBER"/>
    <property type="match status" value="1"/>
</dbReference>
<sequence>MSSTKLLVVLGATGNQGGSVIRSFLADPTWQIRGLTRNTSSVKAQSLREQGVEITQADLDDIDSLESAFQGATAIFSVTDFWNAFATIAQNSEIEDQSKIRRTYEYELQQGKNVFDAAAKIDTLERLVFSSLSDASKWSKGKYTRVLHFEAKAHAVDYGRETYPELWKKTSVVQVGWYLSNFLGPFLRPKKAENGVYQFVGGLKGEVKLPIAAAEEDTGPAVKALIACPPGKNLIAYREWMTPEEFVRTWSRVLGVPAECVTLPEGQSIEGVPDILKKEFIDNWGYWNEFGYEGRDDPTVVHPKQKASHRKRMRFNVILAFTSKPLKHFQKYTPVCLHSASSFWWAMSWTVIQQEQGTWQIAAEK</sequence>
<keyword evidence="2" id="KW-0521">NADP</keyword>
<dbReference type="SUPFAM" id="SSF51735">
    <property type="entry name" value="NAD(P)-binding Rossmann-fold domains"/>
    <property type="match status" value="1"/>
</dbReference>
<organism evidence="4 5">
    <name type="scientific">Aspergillus minisclerotigenes</name>
    <dbReference type="NCBI Taxonomy" id="656917"/>
    <lineage>
        <taxon>Eukaryota</taxon>
        <taxon>Fungi</taxon>
        <taxon>Dikarya</taxon>
        <taxon>Ascomycota</taxon>
        <taxon>Pezizomycotina</taxon>
        <taxon>Eurotiomycetes</taxon>
        <taxon>Eurotiomycetidae</taxon>
        <taxon>Eurotiales</taxon>
        <taxon>Aspergillaceae</taxon>
        <taxon>Aspergillus</taxon>
        <taxon>Aspergillus subgen. Circumdati</taxon>
    </lineage>
</organism>
<comment type="similarity">
    <text evidence="1">Belongs to the NmrA-type oxidoreductase family.</text>
</comment>
<dbReference type="Gene3D" id="3.40.50.720">
    <property type="entry name" value="NAD(P)-binding Rossmann-like Domain"/>
    <property type="match status" value="1"/>
</dbReference>
<dbReference type="Pfam" id="PF05368">
    <property type="entry name" value="NmrA"/>
    <property type="match status" value="1"/>
</dbReference>
<dbReference type="InterPro" id="IPR036291">
    <property type="entry name" value="NAD(P)-bd_dom_sf"/>
</dbReference>
<gene>
    <name evidence="4" type="ORF">BDV30DRAFT_230297</name>
</gene>
<name>A0A5N6IQD6_9EURO</name>
<evidence type="ECO:0000313" key="5">
    <source>
        <dbReference type="Proteomes" id="UP000326289"/>
    </source>
</evidence>
<evidence type="ECO:0000259" key="3">
    <source>
        <dbReference type="Pfam" id="PF05368"/>
    </source>
</evidence>
<proteinExistence type="inferred from homology"/>
<dbReference type="PANTHER" id="PTHR42748:SF26">
    <property type="entry name" value="NMRA-LIKE DOMAIN-CONTAINING PROTEIN"/>
    <property type="match status" value="1"/>
</dbReference>
<feature type="domain" description="NmrA-like" evidence="3">
    <location>
        <begin position="4"/>
        <end position="295"/>
    </location>
</feature>
<evidence type="ECO:0000313" key="4">
    <source>
        <dbReference type="EMBL" id="KAB8268881.1"/>
    </source>
</evidence>
<accession>A0A5N6IQD6</accession>